<evidence type="ECO:0000313" key="3">
    <source>
        <dbReference type="Proteomes" id="UP000030669"/>
    </source>
</evidence>
<dbReference type="GeneID" id="19306534"/>
<evidence type="ECO:0000259" key="1">
    <source>
        <dbReference type="Pfam" id="PF20415"/>
    </source>
</evidence>
<organism evidence="2 3">
    <name type="scientific">Gloeophyllum trabeum (strain ATCC 11539 / FP-39264 / Madison 617)</name>
    <name type="common">Brown rot fungus</name>
    <dbReference type="NCBI Taxonomy" id="670483"/>
    <lineage>
        <taxon>Eukaryota</taxon>
        <taxon>Fungi</taxon>
        <taxon>Dikarya</taxon>
        <taxon>Basidiomycota</taxon>
        <taxon>Agaricomycotina</taxon>
        <taxon>Agaricomycetes</taxon>
        <taxon>Gloeophyllales</taxon>
        <taxon>Gloeophyllaceae</taxon>
        <taxon>Gloeophyllum</taxon>
    </lineage>
</organism>
<name>S7PVP0_GLOTA</name>
<dbReference type="eggNOG" id="ENOG502SSWX">
    <property type="taxonomic scope" value="Eukaryota"/>
</dbReference>
<feature type="non-terminal residue" evidence="2">
    <location>
        <position position="1"/>
    </location>
</feature>
<dbReference type="Proteomes" id="UP000030669">
    <property type="component" value="Unassembled WGS sequence"/>
</dbReference>
<sequence>IHPILCYHQSPLLMYNVLYSVSHVQLRPPYNANTLREPATHPLLTRVHVDIPQFPNWSFVVENPHGVTVIDVLQKIEQALYAAVGRSEWEKQAKGARDVAAASFNARTGGNEGARQAGIKRVDFLGSHVLFAGLTHSTRVAGHWDLHFTSLPH</sequence>
<reference evidence="2 3" key="1">
    <citation type="journal article" date="2012" name="Science">
        <title>The Paleozoic origin of enzymatic lignin decomposition reconstructed from 31 fungal genomes.</title>
        <authorList>
            <person name="Floudas D."/>
            <person name="Binder M."/>
            <person name="Riley R."/>
            <person name="Barry K."/>
            <person name="Blanchette R.A."/>
            <person name="Henrissat B."/>
            <person name="Martinez A.T."/>
            <person name="Otillar R."/>
            <person name="Spatafora J.W."/>
            <person name="Yadav J.S."/>
            <person name="Aerts A."/>
            <person name="Benoit I."/>
            <person name="Boyd A."/>
            <person name="Carlson A."/>
            <person name="Copeland A."/>
            <person name="Coutinho P.M."/>
            <person name="de Vries R.P."/>
            <person name="Ferreira P."/>
            <person name="Findley K."/>
            <person name="Foster B."/>
            <person name="Gaskell J."/>
            <person name="Glotzer D."/>
            <person name="Gorecki P."/>
            <person name="Heitman J."/>
            <person name="Hesse C."/>
            <person name="Hori C."/>
            <person name="Igarashi K."/>
            <person name="Jurgens J.A."/>
            <person name="Kallen N."/>
            <person name="Kersten P."/>
            <person name="Kohler A."/>
            <person name="Kuees U."/>
            <person name="Kumar T.K.A."/>
            <person name="Kuo A."/>
            <person name="LaButti K."/>
            <person name="Larrondo L.F."/>
            <person name="Lindquist E."/>
            <person name="Ling A."/>
            <person name="Lombard V."/>
            <person name="Lucas S."/>
            <person name="Lundell T."/>
            <person name="Martin R."/>
            <person name="McLaughlin D.J."/>
            <person name="Morgenstern I."/>
            <person name="Morin E."/>
            <person name="Murat C."/>
            <person name="Nagy L.G."/>
            <person name="Nolan M."/>
            <person name="Ohm R.A."/>
            <person name="Patyshakuliyeva A."/>
            <person name="Rokas A."/>
            <person name="Ruiz-Duenas F.J."/>
            <person name="Sabat G."/>
            <person name="Salamov A."/>
            <person name="Samejima M."/>
            <person name="Schmutz J."/>
            <person name="Slot J.C."/>
            <person name="St John F."/>
            <person name="Stenlid J."/>
            <person name="Sun H."/>
            <person name="Sun S."/>
            <person name="Syed K."/>
            <person name="Tsang A."/>
            <person name="Wiebenga A."/>
            <person name="Young D."/>
            <person name="Pisabarro A."/>
            <person name="Eastwood D.C."/>
            <person name="Martin F."/>
            <person name="Cullen D."/>
            <person name="Grigoriev I.V."/>
            <person name="Hibbett D.S."/>
        </authorList>
    </citation>
    <scope>NUCLEOTIDE SEQUENCE [LARGE SCALE GENOMIC DNA]</scope>
    <source>
        <strain evidence="2 3">ATCC 11539</strain>
    </source>
</reference>
<protein>
    <recommendedName>
        <fullName evidence="1">DUF6699 domain-containing protein</fullName>
    </recommendedName>
</protein>
<dbReference type="Pfam" id="PF20415">
    <property type="entry name" value="DUF6699"/>
    <property type="match status" value="1"/>
</dbReference>
<dbReference type="RefSeq" id="XP_007869566.1">
    <property type="nucleotide sequence ID" value="XM_007871375.1"/>
</dbReference>
<dbReference type="OMA" id="YSAPHAN"/>
<proteinExistence type="predicted"/>
<evidence type="ECO:0000313" key="2">
    <source>
        <dbReference type="EMBL" id="EPQ51696.1"/>
    </source>
</evidence>
<dbReference type="AlphaFoldDB" id="S7PVP0"/>
<gene>
    <name evidence="2" type="ORF">GLOTRDRAFT_47982</name>
</gene>
<feature type="domain" description="DUF6699" evidence="1">
    <location>
        <begin position="14"/>
        <end position="137"/>
    </location>
</feature>
<dbReference type="KEGG" id="gtr:GLOTRDRAFT_47982"/>
<dbReference type="OrthoDB" id="3265169at2759"/>
<accession>S7PVP0</accession>
<keyword evidence="3" id="KW-1185">Reference proteome</keyword>
<dbReference type="EMBL" id="KB469309">
    <property type="protein sequence ID" value="EPQ51696.1"/>
    <property type="molecule type" value="Genomic_DNA"/>
</dbReference>
<dbReference type="InterPro" id="IPR046522">
    <property type="entry name" value="DUF6699"/>
</dbReference>
<dbReference type="HOGENOM" id="CLU_1781937_0_0_1"/>